<keyword evidence="5 6" id="KW-0472">Membrane</keyword>
<dbReference type="PANTHER" id="PTHR30485">
    <property type="entry name" value="NI/FE-HYDROGENASE 1 B-TYPE CYTOCHROME SUBUNIT"/>
    <property type="match status" value="1"/>
</dbReference>
<organism evidence="8 9">
    <name type="scientific">Mucilaginibacter rubeus</name>
    <dbReference type="NCBI Taxonomy" id="2027860"/>
    <lineage>
        <taxon>Bacteria</taxon>
        <taxon>Pseudomonadati</taxon>
        <taxon>Bacteroidota</taxon>
        <taxon>Sphingobacteriia</taxon>
        <taxon>Sphingobacteriales</taxon>
        <taxon>Sphingobacteriaceae</taxon>
        <taxon>Mucilaginibacter</taxon>
    </lineage>
</organism>
<keyword evidence="4 6" id="KW-1133">Transmembrane helix</keyword>
<evidence type="ECO:0000256" key="2">
    <source>
        <dbReference type="ARBA" id="ARBA00022475"/>
    </source>
</evidence>
<keyword evidence="3 6" id="KW-0812">Transmembrane</keyword>
<evidence type="ECO:0000313" key="9">
    <source>
        <dbReference type="Proteomes" id="UP000251402"/>
    </source>
</evidence>
<feature type="transmembrane region" description="Helical" evidence="6">
    <location>
        <begin position="141"/>
        <end position="165"/>
    </location>
</feature>
<dbReference type="SUPFAM" id="SSF81342">
    <property type="entry name" value="Transmembrane di-heme cytochromes"/>
    <property type="match status" value="1"/>
</dbReference>
<accession>A0A5C1HYS7</accession>
<dbReference type="PANTHER" id="PTHR30485:SF0">
    <property type="entry name" value="NI_FE-HYDROGENASE 1 B-TYPE CYTOCHROME SUBUNIT-RELATED"/>
    <property type="match status" value="1"/>
</dbReference>
<dbReference type="Gene3D" id="1.20.950.20">
    <property type="entry name" value="Transmembrane di-heme cytochromes, Chain C"/>
    <property type="match status" value="1"/>
</dbReference>
<dbReference type="InterPro" id="IPR051542">
    <property type="entry name" value="Hydrogenase_cytochrome"/>
</dbReference>
<feature type="transmembrane region" description="Helical" evidence="6">
    <location>
        <begin position="26"/>
        <end position="48"/>
    </location>
</feature>
<reference evidence="8" key="1">
    <citation type="submission" date="2019-08" db="EMBL/GenBank/DDBJ databases">
        <title>Comparative genome analysis confer to the adaptation heavy metal polluted environment.</title>
        <authorList>
            <person name="Li Y."/>
        </authorList>
    </citation>
    <scope>NUCLEOTIDE SEQUENCE [LARGE SCALE GENOMIC DNA]</scope>
    <source>
        <strain evidence="8">P1</strain>
    </source>
</reference>
<feature type="transmembrane region" description="Helical" evidence="6">
    <location>
        <begin position="185"/>
        <end position="204"/>
    </location>
</feature>
<evidence type="ECO:0000259" key="7">
    <source>
        <dbReference type="Pfam" id="PF01292"/>
    </source>
</evidence>
<proteinExistence type="predicted"/>
<protein>
    <submittedName>
        <fullName evidence="8">Cytochrome b/b6 domain-containing protein</fullName>
    </submittedName>
</protein>
<dbReference type="GO" id="GO:0009055">
    <property type="term" value="F:electron transfer activity"/>
    <property type="evidence" value="ECO:0007669"/>
    <property type="project" value="InterPro"/>
</dbReference>
<dbReference type="OrthoDB" id="5615941at2"/>
<dbReference type="Pfam" id="PF01292">
    <property type="entry name" value="Ni_hydr_CYTB"/>
    <property type="match status" value="1"/>
</dbReference>
<dbReference type="Proteomes" id="UP000251402">
    <property type="component" value="Chromosome"/>
</dbReference>
<evidence type="ECO:0000313" key="8">
    <source>
        <dbReference type="EMBL" id="QEM10629.1"/>
    </source>
</evidence>
<gene>
    <name evidence="8" type="ORF">DEO27_011560</name>
</gene>
<dbReference type="InterPro" id="IPR011577">
    <property type="entry name" value="Cyt_b561_bac/Ni-Hgenase"/>
</dbReference>
<keyword evidence="9" id="KW-1185">Reference proteome</keyword>
<dbReference type="RefSeq" id="WP_112566147.1">
    <property type="nucleotide sequence ID" value="NZ_CP043450.1"/>
</dbReference>
<evidence type="ECO:0000256" key="4">
    <source>
        <dbReference type="ARBA" id="ARBA00022989"/>
    </source>
</evidence>
<evidence type="ECO:0000256" key="1">
    <source>
        <dbReference type="ARBA" id="ARBA00004651"/>
    </source>
</evidence>
<feature type="domain" description="Cytochrome b561 bacterial/Ni-hydrogenase" evidence="7">
    <location>
        <begin position="19"/>
        <end position="220"/>
    </location>
</feature>
<name>A0A5C1HYS7_9SPHI</name>
<evidence type="ECO:0000256" key="6">
    <source>
        <dbReference type="SAM" id="Phobius"/>
    </source>
</evidence>
<comment type="subcellular location">
    <subcellularLocation>
        <location evidence="1">Cell membrane</location>
        <topology evidence="1">Multi-pass membrane protein</topology>
    </subcellularLocation>
</comment>
<feature type="transmembrane region" description="Helical" evidence="6">
    <location>
        <begin position="88"/>
        <end position="106"/>
    </location>
</feature>
<keyword evidence="2" id="KW-1003">Cell membrane</keyword>
<evidence type="ECO:0000256" key="5">
    <source>
        <dbReference type="ARBA" id="ARBA00023136"/>
    </source>
</evidence>
<dbReference type="GO" id="GO:0005886">
    <property type="term" value="C:plasma membrane"/>
    <property type="evidence" value="ECO:0007669"/>
    <property type="project" value="UniProtKB-SubCell"/>
</dbReference>
<dbReference type="EMBL" id="CP043450">
    <property type="protein sequence ID" value="QEM10629.1"/>
    <property type="molecule type" value="Genomic_DNA"/>
</dbReference>
<evidence type="ECO:0000256" key="3">
    <source>
        <dbReference type="ARBA" id="ARBA00022692"/>
    </source>
</evidence>
<sequence>MNKLTSVRKDMDHSPKNKRYSSRLRLWHWLNALVITGSLLTVLINSTILDSKNASPLIISALANKQVNVNNNQARAVAHDLADKVWEWHTYFGFALAALFLFRLGLEFFQLAERKLSHSIAKAYRQFFIIKQQRELAGHEFWVKTIYAAFYLVLFISVITGFDLAFEDDFPALRKFHFLKEIHELNMYLILVFILVHLAGVFLAERTTKDKGIISDMINGGKQS</sequence>
<dbReference type="AlphaFoldDB" id="A0A5C1HYS7"/>
<dbReference type="KEGG" id="mrub:DEO27_011560"/>
<dbReference type="InterPro" id="IPR016174">
    <property type="entry name" value="Di-haem_cyt_TM"/>
</dbReference>
<dbReference type="GO" id="GO:0022904">
    <property type="term" value="P:respiratory electron transport chain"/>
    <property type="evidence" value="ECO:0007669"/>
    <property type="project" value="InterPro"/>
</dbReference>
<dbReference type="GO" id="GO:0020037">
    <property type="term" value="F:heme binding"/>
    <property type="evidence" value="ECO:0007669"/>
    <property type="project" value="TreeGrafter"/>
</dbReference>